<accession>A0A6P9A6H8</accession>
<name>A0A6P9A6H8_THRPL</name>
<feature type="region of interest" description="Disordered" evidence="1">
    <location>
        <begin position="122"/>
        <end position="151"/>
    </location>
</feature>
<evidence type="ECO:0000313" key="3">
    <source>
        <dbReference type="RefSeq" id="XP_034253578.1"/>
    </source>
</evidence>
<proteinExistence type="predicted"/>
<organism evidence="3">
    <name type="scientific">Thrips palmi</name>
    <name type="common">Melon thrips</name>
    <dbReference type="NCBI Taxonomy" id="161013"/>
    <lineage>
        <taxon>Eukaryota</taxon>
        <taxon>Metazoa</taxon>
        <taxon>Ecdysozoa</taxon>
        <taxon>Arthropoda</taxon>
        <taxon>Hexapoda</taxon>
        <taxon>Insecta</taxon>
        <taxon>Pterygota</taxon>
        <taxon>Neoptera</taxon>
        <taxon>Paraneoptera</taxon>
        <taxon>Thysanoptera</taxon>
        <taxon>Terebrantia</taxon>
        <taxon>Thripoidea</taxon>
        <taxon>Thripidae</taxon>
        <taxon>Thrips</taxon>
    </lineage>
</organism>
<dbReference type="InterPro" id="IPR004245">
    <property type="entry name" value="DUF229"/>
</dbReference>
<dbReference type="InParanoid" id="A0A6P9A6H8"/>
<dbReference type="PANTHER" id="PTHR10974:SF1">
    <property type="entry name" value="FI08016P-RELATED"/>
    <property type="match status" value="1"/>
</dbReference>
<dbReference type="KEGG" id="tpal:117652630"/>
<dbReference type="CDD" id="cd16021">
    <property type="entry name" value="ALP_like"/>
    <property type="match status" value="1"/>
</dbReference>
<reference evidence="3" key="1">
    <citation type="submission" date="2025-08" db="UniProtKB">
        <authorList>
            <consortium name="RefSeq"/>
        </authorList>
    </citation>
    <scope>IDENTIFICATION</scope>
    <source>
        <tissue evidence="3">Total insect</tissue>
    </source>
</reference>
<feature type="region of interest" description="Disordered" evidence="1">
    <location>
        <begin position="1"/>
        <end position="48"/>
    </location>
</feature>
<dbReference type="Proteomes" id="UP000515158">
    <property type="component" value="Unplaced"/>
</dbReference>
<dbReference type="PANTHER" id="PTHR10974">
    <property type="entry name" value="FI08016P-RELATED"/>
    <property type="match status" value="1"/>
</dbReference>
<dbReference type="SUPFAM" id="SSF53649">
    <property type="entry name" value="Alkaline phosphatase-like"/>
    <property type="match status" value="1"/>
</dbReference>
<dbReference type="AlphaFoldDB" id="A0A6P9A6H8"/>
<dbReference type="Gene3D" id="3.40.720.10">
    <property type="entry name" value="Alkaline Phosphatase, subunit A"/>
    <property type="match status" value="1"/>
</dbReference>
<dbReference type="GeneID" id="117652630"/>
<dbReference type="Pfam" id="PF02995">
    <property type="entry name" value="DUF229"/>
    <property type="match status" value="1"/>
</dbReference>
<feature type="region of interest" description="Disordered" evidence="1">
    <location>
        <begin position="752"/>
        <end position="777"/>
    </location>
</feature>
<keyword evidence="2" id="KW-1185">Reference proteome</keyword>
<evidence type="ECO:0000256" key="1">
    <source>
        <dbReference type="SAM" id="MobiDB-lite"/>
    </source>
</evidence>
<dbReference type="FunFam" id="3.40.720.10:FF:000017">
    <property type="entry name" value="Predicted protein"/>
    <property type="match status" value="1"/>
</dbReference>
<sequence length="838" mass="92194">MNVGTLPPHHAVSTNSPKSVSRHSSAPVTLTRRIGNSEPCSASPGSSGGATSSTSCSAAACCTDCTSCCRRDCSSAETVRPGRKCTPRMPSTDDDNEQAAGFTEFPVALLYRSQFAASDLHRPATATAGPTTASTRSSRSSGPSSKSSTCPPPPAAWLLDTAGCRVPAHQPFSREVMPMVYDFPTITCADPPPLVRSNDTHLLLAAGLAAKYNASSVACCFTAMWRVRGPRWQDDRGVLDDGVAYGNDIRFADDCVPFNDSIAVPHEFVRVTCTDPASPERREVYLDYFGFVPVRRPRGASAGASAREHVSEDALSVLVVGMDSLSRLNMIRKMPKTRAFLERRLAASSMLGYNKVEDNTFPNLVPLLSGLSVPELKKACWTNSTTHFDACPWIWKSFNAKGYVSMFAEDTAWMGLFHYLSRGFVNQPTDYDPRPLLYIGEKHLARGGGNNAQYCIGQRHQIEVLFDYGLKFVRGMATQRRKFFSVIWGTSLSHDLLNQPDEADAMYERFLADIHDTGVLNSTALVFLSDHGLRFGNVLKTYQGHLENMLPTMYVVLPDWVRRRYKQAVKHLQCNRHRLLTVYDLHRTLGHMTDLSTLEDERVLADSDRVRRAFSSKGPQGKRRRPRAIGLTTAIPSTRTCQDAGIPTNFCACQHLTKAQPFEVDVQFAAAFVVREMNALLSRSPQCWNASLDAVLDARRGAPLRTGDLAEDADEREYQVRHRLQGLLQLVMHAPFEVVLVAPDAAAHPARECPAVGGGPRPRQDGPHAAGRLHRPPQRLRQHELVVSLSLKFAVIAAYFISPSAPRCVDTASLRTLCHCIEEAPTTANANSYNSSNK</sequence>
<dbReference type="OrthoDB" id="413313at2759"/>
<feature type="compositionally biased region" description="Low complexity" evidence="1">
    <location>
        <begin position="123"/>
        <end position="149"/>
    </location>
</feature>
<feature type="compositionally biased region" description="Low complexity" evidence="1">
    <location>
        <begin position="39"/>
        <end position="48"/>
    </location>
</feature>
<dbReference type="RefSeq" id="XP_034253578.1">
    <property type="nucleotide sequence ID" value="XM_034397687.1"/>
</dbReference>
<gene>
    <name evidence="3" type="primary">LOC117652630</name>
</gene>
<evidence type="ECO:0000313" key="2">
    <source>
        <dbReference type="Proteomes" id="UP000515158"/>
    </source>
</evidence>
<feature type="region of interest" description="Disordered" evidence="1">
    <location>
        <begin position="78"/>
        <end position="98"/>
    </location>
</feature>
<dbReference type="InterPro" id="IPR017850">
    <property type="entry name" value="Alkaline_phosphatase_core_sf"/>
</dbReference>
<feature type="compositionally biased region" description="Polar residues" evidence="1">
    <location>
        <begin position="12"/>
        <end position="28"/>
    </location>
</feature>
<protein>
    <submittedName>
        <fullName evidence="3">Uncharacterized protein LOC117652630 isoform X1</fullName>
    </submittedName>
</protein>
<dbReference type="GO" id="GO:0005615">
    <property type="term" value="C:extracellular space"/>
    <property type="evidence" value="ECO:0007669"/>
    <property type="project" value="TreeGrafter"/>
</dbReference>